<name>A0A8E5KD16_9CAUD</name>
<evidence type="ECO:0000313" key="1">
    <source>
        <dbReference type="EMBL" id="QVD58812.1"/>
    </source>
</evidence>
<organism evidence="1">
    <name type="scientific">Silviavirus remus</name>
    <dbReference type="NCBI Taxonomy" id="1857890"/>
    <lineage>
        <taxon>Viruses</taxon>
        <taxon>Duplodnaviria</taxon>
        <taxon>Heunggongvirae</taxon>
        <taxon>Uroviricota</taxon>
        <taxon>Caudoviricetes</taxon>
        <taxon>Herelleviridae</taxon>
        <taxon>Twortvirinae</taxon>
        <taxon>Silviavirus</taxon>
    </lineage>
</organism>
<gene>
    <name evidence="1" type="ORF">Remus_181</name>
</gene>
<proteinExistence type="predicted"/>
<protein>
    <submittedName>
        <fullName evidence="1">Uncharacterized protein</fullName>
    </submittedName>
</protein>
<dbReference type="Proteomes" id="UP000676678">
    <property type="component" value="Segment"/>
</dbReference>
<reference evidence="1" key="1">
    <citation type="journal article" date="2021" name="Pharmaceuticals (Basel)">
        <title>epsilon(2)-Phages Are Naturally Bred and Have a Vastly Improved Host Range in Staphylococcus aureus over Wild Type Phages.</title>
        <authorList>
            <person name="Saez Moreno D."/>
            <person name="Visram Z."/>
            <person name="Mutti M."/>
            <person name="Restrepo-Cordoba M."/>
            <person name="Hartmann S."/>
            <person name="Kremers A.I."/>
            <person name="Tisakova L."/>
            <person name="Schertler S."/>
            <person name="Wittmann J."/>
            <person name="Kalali B."/>
            <person name="Monecke S."/>
            <person name="Ehricht R."/>
            <person name="Resch G."/>
            <person name="Corsini L."/>
        </authorList>
    </citation>
    <scope>NUCLEOTIDE SEQUENCE</scope>
</reference>
<dbReference type="EMBL" id="MW546076">
    <property type="protein sequence ID" value="QVD58812.1"/>
    <property type="molecule type" value="Genomic_DNA"/>
</dbReference>
<sequence>MKYYQVEHDNCELYEDSYSYREDKIYTSQEQLIKDIKSEGYKELQGMSRNHDGIVYLKHIDDFRDDMITIHEIEIVDNK</sequence>
<accession>A0A8E5KD16</accession>